<evidence type="ECO:0000313" key="1">
    <source>
        <dbReference type="EMBL" id="CAE0117053.1"/>
    </source>
</evidence>
<sequence>VNPQLTAGIGAPVGVSAGLSSQLGVLNGAGGPQNQLTQNPFLLNQQLGAMGGMSSQLANSQLGGVNSGLALGGLQAVNPQLMGGIGIGAMNQQMINPQLGMLRPNPDAPIGPPAGQQLAPAMKATLDSMLVSLKSRLPVSTYEKVQRLVDNVQQHKVILSRSQFLQKFESIVSEKL</sequence>
<feature type="non-terminal residue" evidence="1">
    <location>
        <position position="1"/>
    </location>
</feature>
<gene>
    <name evidence="1" type="ORF">HERI1096_LOCUS17752</name>
</gene>
<accession>A0A7S3AVX7</accession>
<dbReference type="AlphaFoldDB" id="A0A7S3AVX7"/>
<name>A0A7S3AVX7_9EUKA</name>
<protein>
    <submittedName>
        <fullName evidence="1">Uncharacterized protein</fullName>
    </submittedName>
</protein>
<dbReference type="EMBL" id="HBHX01031855">
    <property type="protein sequence ID" value="CAE0117053.1"/>
    <property type="molecule type" value="Transcribed_RNA"/>
</dbReference>
<proteinExistence type="predicted"/>
<reference evidence="1" key="1">
    <citation type="submission" date="2021-01" db="EMBL/GenBank/DDBJ databases">
        <authorList>
            <person name="Corre E."/>
            <person name="Pelletier E."/>
            <person name="Niang G."/>
            <person name="Scheremetjew M."/>
            <person name="Finn R."/>
            <person name="Kale V."/>
            <person name="Holt S."/>
            <person name="Cochrane G."/>
            <person name="Meng A."/>
            <person name="Brown T."/>
            <person name="Cohen L."/>
        </authorList>
    </citation>
    <scope>NUCLEOTIDE SEQUENCE</scope>
    <source>
        <strain evidence="1">CCMP281</strain>
    </source>
</reference>
<organism evidence="1">
    <name type="scientific">Haptolina ericina</name>
    <dbReference type="NCBI Taxonomy" id="156174"/>
    <lineage>
        <taxon>Eukaryota</taxon>
        <taxon>Haptista</taxon>
        <taxon>Haptophyta</taxon>
        <taxon>Prymnesiophyceae</taxon>
        <taxon>Prymnesiales</taxon>
        <taxon>Prymnesiaceae</taxon>
        <taxon>Haptolina</taxon>
    </lineage>
</organism>